<dbReference type="EMBL" id="NCSJ02000101">
    <property type="protein sequence ID" value="RFU30397.1"/>
    <property type="molecule type" value="Genomic_DNA"/>
</dbReference>
<organism evidence="1 2">
    <name type="scientific">Scytalidium lignicola</name>
    <name type="common">Hyphomycete</name>
    <dbReference type="NCBI Taxonomy" id="5539"/>
    <lineage>
        <taxon>Eukaryota</taxon>
        <taxon>Fungi</taxon>
        <taxon>Dikarya</taxon>
        <taxon>Ascomycota</taxon>
        <taxon>Pezizomycotina</taxon>
        <taxon>Leotiomycetes</taxon>
        <taxon>Leotiomycetes incertae sedis</taxon>
        <taxon>Scytalidium</taxon>
    </lineage>
</organism>
<keyword evidence="2" id="KW-1185">Reference proteome</keyword>
<sequence length="205" mass="23271">MTASVSDLEPEKAKLFERTFRRVLASKKAIETFAQIVDGLPTRDISMDYGGNFLRSDILERSESCASSMIEIQQFQERQVKAEVAQAYQDAQIRSTEFMLRLLDLVAVTVHDLAVKMFRELHPTGGPHHPSKACYPNAEDLTNGILPFTAEPGAFTAPDDIETYPNIHRDKYERRPLIKKVSSCVTRGQVTPEMQRFVDERYGDM</sequence>
<accession>A0A3E2HAR1</accession>
<evidence type="ECO:0000313" key="1">
    <source>
        <dbReference type="EMBL" id="RFU30397.1"/>
    </source>
</evidence>
<protein>
    <submittedName>
        <fullName evidence="1">Uncharacterized protein</fullName>
    </submittedName>
</protein>
<evidence type="ECO:0000313" key="2">
    <source>
        <dbReference type="Proteomes" id="UP000258309"/>
    </source>
</evidence>
<name>A0A3E2HAR1_SCYLI</name>
<dbReference type="OrthoDB" id="5346581at2759"/>
<comment type="caution">
    <text evidence="1">The sequence shown here is derived from an EMBL/GenBank/DDBJ whole genome shotgun (WGS) entry which is preliminary data.</text>
</comment>
<reference evidence="1 2" key="1">
    <citation type="submission" date="2018-05" db="EMBL/GenBank/DDBJ databases">
        <title>Draft genome sequence of Scytalidium lignicola DSM 105466, a ubiquitous saprotrophic fungus.</title>
        <authorList>
            <person name="Buettner E."/>
            <person name="Gebauer A.M."/>
            <person name="Hofrichter M."/>
            <person name="Liers C."/>
            <person name="Kellner H."/>
        </authorList>
    </citation>
    <scope>NUCLEOTIDE SEQUENCE [LARGE SCALE GENOMIC DNA]</scope>
    <source>
        <strain evidence="1 2">DSM 105466</strain>
    </source>
</reference>
<gene>
    <name evidence="1" type="ORF">B7463_g5939</name>
</gene>
<proteinExistence type="predicted"/>
<dbReference type="AlphaFoldDB" id="A0A3E2HAR1"/>
<feature type="non-terminal residue" evidence="1">
    <location>
        <position position="205"/>
    </location>
</feature>
<dbReference type="Proteomes" id="UP000258309">
    <property type="component" value="Unassembled WGS sequence"/>
</dbReference>
<feature type="non-terminal residue" evidence="1">
    <location>
        <position position="1"/>
    </location>
</feature>